<dbReference type="Proteomes" id="UP000287519">
    <property type="component" value="Unassembled WGS sequence"/>
</dbReference>
<evidence type="ECO:0000313" key="2">
    <source>
        <dbReference type="Proteomes" id="UP000287519"/>
    </source>
</evidence>
<sequence>MALPIIPAPTMPIVVPAGDPESSIMTAYSQWADGVGKALKIGVPVNGSTGMSFSGR</sequence>
<dbReference type="AlphaFoldDB" id="A0A402BZP4"/>
<keyword evidence="2" id="KW-1185">Reference proteome</keyword>
<name>A0A402BZP4_RHOWR</name>
<reference evidence="1 2" key="1">
    <citation type="submission" date="2018-11" db="EMBL/GenBank/DDBJ databases">
        <title>Microbial catabolism of amino acid.</title>
        <authorList>
            <person name="Hibi M."/>
            <person name="Ogawa J."/>
        </authorList>
    </citation>
    <scope>NUCLEOTIDE SEQUENCE [LARGE SCALE GENOMIC DNA]</scope>
    <source>
        <strain evidence="1 2">C31-06</strain>
    </source>
</reference>
<accession>A0A402BZP4</accession>
<protein>
    <submittedName>
        <fullName evidence="1">Uncharacterized protein</fullName>
    </submittedName>
</protein>
<organism evidence="1 2">
    <name type="scientific">Rhodococcus wratislaviensis</name>
    <name type="common">Tsukamurella wratislaviensis</name>
    <dbReference type="NCBI Taxonomy" id="44752"/>
    <lineage>
        <taxon>Bacteria</taxon>
        <taxon>Bacillati</taxon>
        <taxon>Actinomycetota</taxon>
        <taxon>Actinomycetes</taxon>
        <taxon>Mycobacteriales</taxon>
        <taxon>Nocardiaceae</taxon>
        <taxon>Rhodococcus</taxon>
    </lineage>
</organism>
<evidence type="ECO:0000313" key="1">
    <source>
        <dbReference type="EMBL" id="GCE36819.1"/>
    </source>
</evidence>
<comment type="caution">
    <text evidence="1">The sequence shown here is derived from an EMBL/GenBank/DDBJ whole genome shotgun (WGS) entry which is preliminary data.</text>
</comment>
<proteinExistence type="predicted"/>
<dbReference type="EMBL" id="BHYM01000005">
    <property type="protein sequence ID" value="GCE36819.1"/>
    <property type="molecule type" value="Genomic_DNA"/>
</dbReference>
<gene>
    <name evidence="1" type="ORF">Rhow_005819</name>
</gene>